<gene>
    <name evidence="2" type="ORF">GCM10009114_11650</name>
</gene>
<evidence type="ECO:0000313" key="3">
    <source>
        <dbReference type="Proteomes" id="UP001500359"/>
    </source>
</evidence>
<evidence type="ECO:0000256" key="1">
    <source>
        <dbReference type="SAM" id="MobiDB-lite"/>
    </source>
</evidence>
<feature type="compositionally biased region" description="Polar residues" evidence="1">
    <location>
        <begin position="1"/>
        <end position="16"/>
    </location>
</feature>
<name>A0ABN1LES6_9ALTE</name>
<keyword evidence="3" id="KW-1185">Reference proteome</keyword>
<dbReference type="Proteomes" id="UP001500359">
    <property type="component" value="Unassembled WGS sequence"/>
</dbReference>
<evidence type="ECO:0008006" key="4">
    <source>
        <dbReference type="Google" id="ProtNLM"/>
    </source>
</evidence>
<sequence length="114" mass="12128">MNTQANKTKPNKTANGVNKPVDPEASEANAPVAEKLKKSLHETVDALAEKAGDAEKTLRSGAANSSEVLNEKQQQIQQSWEASSVRKFAVENPVATAGMSFVAGALFGKFLSRN</sequence>
<feature type="compositionally biased region" description="Polar residues" evidence="1">
    <location>
        <begin position="62"/>
        <end position="76"/>
    </location>
</feature>
<comment type="caution">
    <text evidence="2">The sequence shown here is derived from an EMBL/GenBank/DDBJ whole genome shotgun (WGS) entry which is preliminary data.</text>
</comment>
<accession>A0ABN1LES6</accession>
<feature type="region of interest" description="Disordered" evidence="1">
    <location>
        <begin position="51"/>
        <end position="76"/>
    </location>
</feature>
<reference evidence="2 3" key="1">
    <citation type="journal article" date="2019" name="Int. J. Syst. Evol. Microbiol.">
        <title>The Global Catalogue of Microorganisms (GCM) 10K type strain sequencing project: providing services to taxonomists for standard genome sequencing and annotation.</title>
        <authorList>
            <consortium name="The Broad Institute Genomics Platform"/>
            <consortium name="The Broad Institute Genome Sequencing Center for Infectious Disease"/>
            <person name="Wu L."/>
            <person name="Ma J."/>
        </authorList>
    </citation>
    <scope>NUCLEOTIDE SEQUENCE [LARGE SCALE GENOMIC DNA]</scope>
    <source>
        <strain evidence="2 3">JCM 15896</strain>
    </source>
</reference>
<organism evidence="2 3">
    <name type="scientific">Aliiglaciecola litoralis</name>
    <dbReference type="NCBI Taxonomy" id="582857"/>
    <lineage>
        <taxon>Bacteria</taxon>
        <taxon>Pseudomonadati</taxon>
        <taxon>Pseudomonadota</taxon>
        <taxon>Gammaproteobacteria</taxon>
        <taxon>Alteromonadales</taxon>
        <taxon>Alteromonadaceae</taxon>
        <taxon>Aliiglaciecola</taxon>
    </lineage>
</organism>
<feature type="region of interest" description="Disordered" evidence="1">
    <location>
        <begin position="1"/>
        <end position="29"/>
    </location>
</feature>
<evidence type="ECO:0000313" key="2">
    <source>
        <dbReference type="EMBL" id="GAA0854732.1"/>
    </source>
</evidence>
<proteinExistence type="predicted"/>
<dbReference type="RefSeq" id="WP_343857488.1">
    <property type="nucleotide sequence ID" value="NZ_BAAAFD010000002.1"/>
</dbReference>
<dbReference type="EMBL" id="BAAAFD010000002">
    <property type="protein sequence ID" value="GAA0854732.1"/>
    <property type="molecule type" value="Genomic_DNA"/>
</dbReference>
<protein>
    <recommendedName>
        <fullName evidence="4">DUF883 domain-containing protein</fullName>
    </recommendedName>
</protein>